<keyword evidence="3" id="KW-1185">Reference proteome</keyword>
<organism evidence="2">
    <name type="scientific">Tuwongella immobilis</name>
    <dbReference type="NCBI Taxonomy" id="692036"/>
    <lineage>
        <taxon>Bacteria</taxon>
        <taxon>Pseudomonadati</taxon>
        <taxon>Planctomycetota</taxon>
        <taxon>Planctomycetia</taxon>
        <taxon>Gemmatales</taxon>
        <taxon>Gemmataceae</taxon>
        <taxon>Tuwongella</taxon>
    </lineage>
</organism>
<protein>
    <submittedName>
        <fullName evidence="2">Uncharacterized protein</fullName>
    </submittedName>
</protein>
<proteinExistence type="predicted"/>
<dbReference type="InParanoid" id="A0A6C2YWM5"/>
<evidence type="ECO:0000313" key="2">
    <source>
        <dbReference type="EMBL" id="VIP05791.1"/>
    </source>
</evidence>
<evidence type="ECO:0000313" key="3">
    <source>
        <dbReference type="Proteomes" id="UP000464378"/>
    </source>
</evidence>
<gene>
    <name evidence="2" type="ORF">GMBLW1_34020</name>
</gene>
<dbReference type="EMBL" id="LR593887">
    <property type="protein sequence ID" value="VTS08938.1"/>
    <property type="molecule type" value="Genomic_DNA"/>
</dbReference>
<name>A0A6C2YWM5_9BACT</name>
<reference evidence="2" key="1">
    <citation type="submission" date="2019-04" db="EMBL/GenBank/DDBJ databases">
        <authorList>
            <consortium name="Science for Life Laboratories"/>
        </authorList>
    </citation>
    <scope>NUCLEOTIDE SEQUENCE</scope>
    <source>
        <strain evidence="2">MBLW1</strain>
    </source>
</reference>
<dbReference type="Proteomes" id="UP000464378">
    <property type="component" value="Chromosome"/>
</dbReference>
<feature type="region of interest" description="Disordered" evidence="1">
    <location>
        <begin position="1"/>
        <end position="22"/>
    </location>
</feature>
<dbReference type="AlphaFoldDB" id="A0A6C2YWM5"/>
<dbReference type="KEGG" id="tim:GMBLW1_34020"/>
<dbReference type="EMBL" id="LR586016">
    <property type="protein sequence ID" value="VIP05791.1"/>
    <property type="molecule type" value="Genomic_DNA"/>
</dbReference>
<evidence type="ECO:0000256" key="1">
    <source>
        <dbReference type="SAM" id="MobiDB-lite"/>
    </source>
</evidence>
<sequence>MLRQREMLRAMTRESSESLDRSERFSLECESLERLSQLELSLDCESSRRLERDTP</sequence>
<accession>A0A6C2YWM5</accession>